<reference evidence="1 2" key="1">
    <citation type="submission" date="2020-04" db="EMBL/GenBank/DDBJ databases">
        <title>Draft genome of Pyxidicoccus fallax type strain.</title>
        <authorList>
            <person name="Whitworth D.E."/>
        </authorList>
    </citation>
    <scope>NUCLEOTIDE SEQUENCE [LARGE SCALE GENOMIC DNA]</scope>
    <source>
        <strain evidence="1 2">DSM 14698</strain>
    </source>
</reference>
<protein>
    <submittedName>
        <fullName evidence="1">Uncharacterized protein</fullName>
    </submittedName>
</protein>
<proteinExistence type="predicted"/>
<sequence>MEGMRILTDAPGMERALKSVEKILRSCGPVQERHWSFPDGSSAYFPTWLWTGGNLAVGFSTEHLMKSGRPIVLSLEKPTSTYSPNVEVNIPLEANTAVQGCFAIDKDGVAWLCHRGSRLTVQAFHRKRLKKWMIHDYFRKWLYTAVECNGANRETVCRVIRVTPLSKPPFHQNLERFASSVKKLKNAWITYEGSDEKMSEFISRNYARLGSWK</sequence>
<dbReference type="Proteomes" id="UP000518300">
    <property type="component" value="Unassembled WGS sequence"/>
</dbReference>
<dbReference type="AlphaFoldDB" id="A0A848LW15"/>
<comment type="caution">
    <text evidence="1">The sequence shown here is derived from an EMBL/GenBank/DDBJ whole genome shotgun (WGS) entry which is preliminary data.</text>
</comment>
<evidence type="ECO:0000313" key="2">
    <source>
        <dbReference type="Proteomes" id="UP000518300"/>
    </source>
</evidence>
<gene>
    <name evidence="1" type="ORF">HG543_42490</name>
</gene>
<dbReference type="RefSeq" id="WP_169350659.1">
    <property type="nucleotide sequence ID" value="NZ_JABBJJ010000326.1"/>
</dbReference>
<evidence type="ECO:0000313" key="1">
    <source>
        <dbReference type="EMBL" id="NMO21474.1"/>
    </source>
</evidence>
<name>A0A848LW15_9BACT</name>
<accession>A0A848LW15</accession>
<keyword evidence="2" id="KW-1185">Reference proteome</keyword>
<dbReference type="EMBL" id="JABBJJ010000326">
    <property type="protein sequence ID" value="NMO21474.1"/>
    <property type="molecule type" value="Genomic_DNA"/>
</dbReference>
<organism evidence="1 2">
    <name type="scientific">Pyxidicoccus fallax</name>
    <dbReference type="NCBI Taxonomy" id="394095"/>
    <lineage>
        <taxon>Bacteria</taxon>
        <taxon>Pseudomonadati</taxon>
        <taxon>Myxococcota</taxon>
        <taxon>Myxococcia</taxon>
        <taxon>Myxococcales</taxon>
        <taxon>Cystobacterineae</taxon>
        <taxon>Myxococcaceae</taxon>
        <taxon>Pyxidicoccus</taxon>
    </lineage>
</organism>